<dbReference type="HOGENOM" id="CLU_2192367_0_0_0"/>
<dbReference type="AlphaFoldDB" id="B0VFP5"/>
<proteinExistence type="predicted"/>
<organism evidence="2 3">
    <name type="scientific">Cloacimonas acidaminovorans (strain Evry)</name>
    <dbReference type="NCBI Taxonomy" id="459349"/>
    <lineage>
        <taxon>Bacteria</taxon>
        <taxon>Pseudomonadati</taxon>
        <taxon>Candidatus Cloacimonadota</taxon>
        <taxon>Candidatus Cloacimonadia</taxon>
        <taxon>Candidatus Cloacimonadales</taxon>
        <taxon>Candidatus Cloacimonadaceae</taxon>
        <taxon>Candidatus Cloacimonas</taxon>
    </lineage>
</organism>
<reference evidence="2 3" key="1">
    <citation type="journal article" date="2008" name="J. Bacteriol.">
        <title>'Candidatus Cloacamonas acidaminovorans': genome sequence reconstruction provides a first glimpse of a new bacterial division.</title>
        <authorList>
            <person name="Pelletier E."/>
            <person name="Kreimeyer A."/>
            <person name="Bocs S."/>
            <person name="Rouy Z."/>
            <person name="Gyapay G."/>
            <person name="Chouari R."/>
            <person name="Riviere D."/>
            <person name="Ganesan A."/>
            <person name="Daegelen P."/>
            <person name="Sghir A."/>
            <person name="Cohen G.N."/>
            <person name="Medigue C."/>
            <person name="Weissenbach J."/>
            <person name="Le Paslier D."/>
        </authorList>
    </citation>
    <scope>NUCLEOTIDE SEQUENCE [LARGE SCALE GENOMIC DNA]</scope>
    <source>
        <strain evidence="3">Evry</strain>
    </source>
</reference>
<keyword evidence="1" id="KW-0472">Membrane</keyword>
<keyword evidence="1" id="KW-0812">Transmembrane</keyword>
<feature type="transmembrane region" description="Helical" evidence="1">
    <location>
        <begin position="21"/>
        <end position="39"/>
    </location>
</feature>
<evidence type="ECO:0000313" key="2">
    <source>
        <dbReference type="EMBL" id="CAO81482.1"/>
    </source>
</evidence>
<dbReference type="EMBL" id="CU466930">
    <property type="protein sequence ID" value="CAO81482.1"/>
    <property type="molecule type" value="Genomic_DNA"/>
</dbReference>
<name>B0VFP5_CLOAI</name>
<sequence>MGIIACLIAGGVSPDPLAKKVLANIFVSRVLIGFVIGISAWKMGWFLHGVLMGLIVGLPFSLSAMAMQVPGMGKWGIFFLTWALGVVYGFIIELVTSVFFKAEQPSAK</sequence>
<keyword evidence="3" id="KW-1185">Reference proteome</keyword>
<keyword evidence="1" id="KW-1133">Transmembrane helix</keyword>
<evidence type="ECO:0000256" key="1">
    <source>
        <dbReference type="SAM" id="Phobius"/>
    </source>
</evidence>
<feature type="transmembrane region" description="Helical" evidence="1">
    <location>
        <begin position="77"/>
        <end position="100"/>
    </location>
</feature>
<protein>
    <submittedName>
        <fullName evidence="2">Uncharacterized protein</fullName>
    </submittedName>
</protein>
<dbReference type="Proteomes" id="UP000002019">
    <property type="component" value="Chromosome"/>
</dbReference>
<evidence type="ECO:0000313" key="3">
    <source>
        <dbReference type="Proteomes" id="UP000002019"/>
    </source>
</evidence>
<accession>B0VFP5</accession>
<dbReference type="STRING" id="459349.CLOAM1646"/>
<feature type="transmembrane region" description="Helical" evidence="1">
    <location>
        <begin position="45"/>
        <end position="65"/>
    </location>
</feature>
<dbReference type="KEGG" id="caci:CLOAM1646"/>
<gene>
    <name evidence="2" type="ordered locus">CLOAM1646</name>
</gene>